<reference evidence="3 4" key="1">
    <citation type="submission" date="2018-11" db="EMBL/GenBank/DDBJ databases">
        <authorList>
            <person name="Li F."/>
        </authorList>
    </citation>
    <scope>NUCLEOTIDE SEQUENCE [LARGE SCALE GENOMIC DNA]</scope>
    <source>
        <strain evidence="3 4">Gsoil 097</strain>
    </source>
</reference>
<feature type="region of interest" description="Disordered" evidence="1">
    <location>
        <begin position="1"/>
        <end position="23"/>
    </location>
</feature>
<proteinExistence type="predicted"/>
<evidence type="ECO:0000313" key="4">
    <source>
        <dbReference type="Proteomes" id="UP000267128"/>
    </source>
</evidence>
<dbReference type="Proteomes" id="UP000267128">
    <property type="component" value="Unassembled WGS sequence"/>
</dbReference>
<protein>
    <submittedName>
        <fullName evidence="3">DUF2236 domain-containing protein</fullName>
    </submittedName>
</protein>
<dbReference type="PANTHER" id="PTHR36151">
    <property type="entry name" value="BLR2777 PROTEIN"/>
    <property type="match status" value="1"/>
</dbReference>
<comment type="caution">
    <text evidence="3">The sequence shown here is derived from an EMBL/GenBank/DDBJ whole genome shotgun (WGS) entry which is preliminary data.</text>
</comment>
<gene>
    <name evidence="3" type="ORF">EFK50_14780</name>
</gene>
<evidence type="ECO:0000256" key="1">
    <source>
        <dbReference type="SAM" id="MobiDB-lite"/>
    </source>
</evidence>
<dbReference type="GO" id="GO:0016491">
    <property type="term" value="F:oxidoreductase activity"/>
    <property type="evidence" value="ECO:0007669"/>
    <property type="project" value="InterPro"/>
</dbReference>
<keyword evidence="4" id="KW-1185">Reference proteome</keyword>
<dbReference type="AlphaFoldDB" id="A0A3N0CI78"/>
<name>A0A3N0CI78_9ACTN</name>
<evidence type="ECO:0000259" key="2">
    <source>
        <dbReference type="Pfam" id="PF09995"/>
    </source>
</evidence>
<dbReference type="EMBL" id="RJSE01000007">
    <property type="protein sequence ID" value="RNL62981.1"/>
    <property type="molecule type" value="Genomic_DNA"/>
</dbReference>
<dbReference type="OrthoDB" id="108890at2"/>
<feature type="compositionally biased region" description="Basic and acidic residues" evidence="1">
    <location>
        <begin position="11"/>
        <end position="23"/>
    </location>
</feature>
<sequence length="308" mass="34518">MTSTLPTRTAGPDRPEPSRPRRCAEPGGILWESTGLVTFSLTTGSAFLLQTMEPSIGAVVDQHSTFRTDPIGRGLRSLASVMMWVYGDEESIVEVERLREMHATLNAVDENGVRHMALSSGPWAWVLLTGVHAYTEGARYFGDGTDLDVDGMYEEMKQLMRGFKVAEKEIPPTYADFVPFFEQKIADQLENNQVSQDFLTGIRNPGPPLGTPALLKPVWRLLTGPLGYVQYLATVGTVPPVAREKLGVTWTAGQERRLRLLGKVVSRVVPLLPERLRYFPIAYEARRLERDHTRNTARLRKVIDLRPM</sequence>
<dbReference type="RefSeq" id="WP_123228273.1">
    <property type="nucleotide sequence ID" value="NZ_RJSE01000007.1"/>
</dbReference>
<dbReference type="Pfam" id="PF09995">
    <property type="entry name" value="MPAB_Lcp_cat"/>
    <property type="match status" value="1"/>
</dbReference>
<dbReference type="InterPro" id="IPR018713">
    <property type="entry name" value="MPAB/Lcp_cat_dom"/>
</dbReference>
<evidence type="ECO:0000313" key="3">
    <source>
        <dbReference type="EMBL" id="RNL62981.1"/>
    </source>
</evidence>
<organism evidence="3 4">
    <name type="scientific">Nocardioides marmoriginsengisoli</name>
    <dbReference type="NCBI Taxonomy" id="661483"/>
    <lineage>
        <taxon>Bacteria</taxon>
        <taxon>Bacillati</taxon>
        <taxon>Actinomycetota</taxon>
        <taxon>Actinomycetes</taxon>
        <taxon>Propionibacteriales</taxon>
        <taxon>Nocardioidaceae</taxon>
        <taxon>Nocardioides</taxon>
    </lineage>
</organism>
<accession>A0A3N0CI78</accession>
<feature type="domain" description="ER-bound oxygenase mpaB/mpaB'/Rubber oxygenase catalytic" evidence="2">
    <location>
        <begin position="31"/>
        <end position="266"/>
    </location>
</feature>
<dbReference type="PANTHER" id="PTHR36151:SF3">
    <property type="entry name" value="ER-BOUND OXYGENASE MPAB_MPAB'_RUBBER OXYGENASE CATALYTIC DOMAIN-CONTAINING PROTEIN"/>
    <property type="match status" value="1"/>
</dbReference>